<proteinExistence type="predicted"/>
<dbReference type="Proteomes" id="UP000644756">
    <property type="component" value="Unassembled WGS sequence"/>
</dbReference>
<reference evidence="2" key="2">
    <citation type="submission" date="2020-09" db="EMBL/GenBank/DDBJ databases">
        <authorList>
            <person name="Sun Q."/>
            <person name="Zhou Y."/>
        </authorList>
    </citation>
    <scope>NUCLEOTIDE SEQUENCE</scope>
    <source>
        <strain evidence="2">CGMCC 1.12987</strain>
    </source>
</reference>
<sequence length="212" mass="23054">MRNILCYGDSNTWGFDAETKERFPADIRWTGILKKHLGDGYSVIEEGLNGRTTVWDDPIMGYKNGKEYLIPCLETHRPIDLVIIMLGTNDLKTIYSLSAFNIASGAGVLAGMVKKSDAQRGGNAPKVLLISPAEIGANIKETWLSEVFGESSIQTSKEFAKHYKAVADELGCEFLDAAQIVKPSPVDAVHLAAEEHAKLGAAVAEKIKTIFG</sequence>
<dbReference type="Pfam" id="PF13472">
    <property type="entry name" value="Lipase_GDSL_2"/>
    <property type="match status" value="1"/>
</dbReference>
<gene>
    <name evidence="2" type="ORF">GCM10010916_08190</name>
</gene>
<evidence type="ECO:0000313" key="2">
    <source>
        <dbReference type="EMBL" id="GGF93196.1"/>
    </source>
</evidence>
<organism evidence="2 3">
    <name type="scientific">Paenibacillus abyssi</name>
    <dbReference type="NCBI Taxonomy" id="1340531"/>
    <lineage>
        <taxon>Bacteria</taxon>
        <taxon>Bacillati</taxon>
        <taxon>Bacillota</taxon>
        <taxon>Bacilli</taxon>
        <taxon>Bacillales</taxon>
        <taxon>Paenibacillaceae</taxon>
        <taxon>Paenibacillus</taxon>
    </lineage>
</organism>
<accession>A0A917CN52</accession>
<dbReference type="GO" id="GO:0016787">
    <property type="term" value="F:hydrolase activity"/>
    <property type="evidence" value="ECO:0007669"/>
    <property type="project" value="UniProtKB-KW"/>
</dbReference>
<dbReference type="InterPro" id="IPR036514">
    <property type="entry name" value="SGNH_hydro_sf"/>
</dbReference>
<reference evidence="2" key="1">
    <citation type="journal article" date="2014" name="Int. J. Syst. Evol. Microbiol.">
        <title>Complete genome sequence of Corynebacterium casei LMG S-19264T (=DSM 44701T), isolated from a smear-ripened cheese.</title>
        <authorList>
            <consortium name="US DOE Joint Genome Institute (JGI-PGF)"/>
            <person name="Walter F."/>
            <person name="Albersmeier A."/>
            <person name="Kalinowski J."/>
            <person name="Ruckert C."/>
        </authorList>
    </citation>
    <scope>NUCLEOTIDE SEQUENCE</scope>
    <source>
        <strain evidence="2">CGMCC 1.12987</strain>
    </source>
</reference>
<dbReference type="EMBL" id="BMGR01000002">
    <property type="protein sequence ID" value="GGF93196.1"/>
    <property type="molecule type" value="Genomic_DNA"/>
</dbReference>
<dbReference type="AlphaFoldDB" id="A0A917CN52"/>
<dbReference type="RefSeq" id="WP_188529265.1">
    <property type="nucleotide sequence ID" value="NZ_BMGR01000002.1"/>
</dbReference>
<feature type="domain" description="SGNH hydrolase-type esterase" evidence="1">
    <location>
        <begin position="6"/>
        <end position="190"/>
    </location>
</feature>
<name>A0A917CN52_9BACL</name>
<dbReference type="SUPFAM" id="SSF52266">
    <property type="entry name" value="SGNH hydrolase"/>
    <property type="match status" value="1"/>
</dbReference>
<protein>
    <submittedName>
        <fullName evidence="2">Hydrolase</fullName>
    </submittedName>
</protein>
<dbReference type="InterPro" id="IPR013830">
    <property type="entry name" value="SGNH_hydro"/>
</dbReference>
<comment type="caution">
    <text evidence="2">The sequence shown here is derived from an EMBL/GenBank/DDBJ whole genome shotgun (WGS) entry which is preliminary data.</text>
</comment>
<keyword evidence="2" id="KW-0378">Hydrolase</keyword>
<dbReference type="CDD" id="cd01839">
    <property type="entry name" value="SGNH_arylesterase_like"/>
    <property type="match status" value="1"/>
</dbReference>
<evidence type="ECO:0000259" key="1">
    <source>
        <dbReference type="Pfam" id="PF13472"/>
    </source>
</evidence>
<keyword evidence="3" id="KW-1185">Reference proteome</keyword>
<evidence type="ECO:0000313" key="3">
    <source>
        <dbReference type="Proteomes" id="UP000644756"/>
    </source>
</evidence>
<dbReference type="Gene3D" id="3.40.50.1110">
    <property type="entry name" value="SGNH hydrolase"/>
    <property type="match status" value="1"/>
</dbReference>